<keyword evidence="2" id="KW-0560">Oxidoreductase</keyword>
<keyword evidence="6" id="KW-1185">Reference proteome</keyword>
<name>A0ABR2IBC7_9PEZI</name>
<evidence type="ECO:0000256" key="1">
    <source>
        <dbReference type="ARBA" id="ARBA00022723"/>
    </source>
</evidence>
<reference evidence="5 6" key="1">
    <citation type="journal article" date="2024" name="IMA Fungus">
        <title>Apiospora arundinis, a panoply of carbohydrate-active enzymes and secondary metabolites.</title>
        <authorList>
            <person name="Sorensen T."/>
            <person name="Petersen C."/>
            <person name="Muurmann A.T."/>
            <person name="Christiansen J.V."/>
            <person name="Brundto M.L."/>
            <person name="Overgaard C.K."/>
            <person name="Boysen A.T."/>
            <person name="Wollenberg R.D."/>
            <person name="Larsen T.O."/>
            <person name="Sorensen J.L."/>
            <person name="Nielsen K.L."/>
            <person name="Sondergaard T.E."/>
        </authorList>
    </citation>
    <scope>NUCLEOTIDE SEQUENCE [LARGE SCALE GENOMIC DNA]</scope>
    <source>
        <strain evidence="5 6">AAU 773</strain>
    </source>
</reference>
<feature type="domain" description="Tyrosinase copper-binding" evidence="3">
    <location>
        <begin position="212"/>
        <end position="229"/>
    </location>
</feature>
<dbReference type="InterPro" id="IPR008922">
    <property type="entry name" value="Di-copper_centre_dom_sf"/>
</dbReference>
<dbReference type="PRINTS" id="PR00092">
    <property type="entry name" value="TYROSINASE"/>
</dbReference>
<evidence type="ECO:0000256" key="2">
    <source>
        <dbReference type="ARBA" id="ARBA00023002"/>
    </source>
</evidence>
<dbReference type="PROSITE" id="PS00498">
    <property type="entry name" value="TYROSINASE_2"/>
    <property type="match status" value="1"/>
</dbReference>
<feature type="domain" description="Tyrosinase copper-binding" evidence="4">
    <location>
        <begin position="402"/>
        <end position="413"/>
    </location>
</feature>
<dbReference type="PROSITE" id="PS00497">
    <property type="entry name" value="TYROSINASE_1"/>
    <property type="match status" value="1"/>
</dbReference>
<evidence type="ECO:0000313" key="5">
    <source>
        <dbReference type="EMBL" id="KAK8859887.1"/>
    </source>
</evidence>
<dbReference type="InterPro" id="IPR050316">
    <property type="entry name" value="Tyrosinase/Hemocyanin"/>
</dbReference>
<gene>
    <name evidence="5" type="ORF">PGQ11_010621</name>
</gene>
<proteinExistence type="predicted"/>
<accession>A0ABR2IBC7</accession>
<dbReference type="Proteomes" id="UP001390339">
    <property type="component" value="Unassembled WGS sequence"/>
</dbReference>
<dbReference type="EMBL" id="JAPCWZ010000006">
    <property type="protein sequence ID" value="KAK8859887.1"/>
    <property type="molecule type" value="Genomic_DNA"/>
</dbReference>
<protein>
    <recommendedName>
        <fullName evidence="3 4">Tyrosinase copper-binding domain-containing protein</fullName>
    </recommendedName>
</protein>
<dbReference type="Gene3D" id="1.10.1280.10">
    <property type="entry name" value="Di-copper center containing domain from catechol oxidase"/>
    <property type="match status" value="1"/>
</dbReference>
<keyword evidence="1" id="KW-0479">Metal-binding</keyword>
<dbReference type="SUPFAM" id="SSF48056">
    <property type="entry name" value="Di-copper centre-containing domain"/>
    <property type="match status" value="1"/>
</dbReference>
<dbReference type="Pfam" id="PF00264">
    <property type="entry name" value="Tyrosinase"/>
    <property type="match status" value="1"/>
</dbReference>
<organism evidence="5 6">
    <name type="scientific">Apiospora arundinis</name>
    <dbReference type="NCBI Taxonomy" id="335852"/>
    <lineage>
        <taxon>Eukaryota</taxon>
        <taxon>Fungi</taxon>
        <taxon>Dikarya</taxon>
        <taxon>Ascomycota</taxon>
        <taxon>Pezizomycotina</taxon>
        <taxon>Sordariomycetes</taxon>
        <taxon>Xylariomycetidae</taxon>
        <taxon>Amphisphaeriales</taxon>
        <taxon>Apiosporaceae</taxon>
        <taxon>Apiospora</taxon>
    </lineage>
</organism>
<comment type="caution">
    <text evidence="5">The sequence shown here is derived from an EMBL/GenBank/DDBJ whole genome shotgun (WGS) entry which is preliminary data.</text>
</comment>
<dbReference type="PANTHER" id="PTHR11474">
    <property type="entry name" value="TYROSINASE FAMILY MEMBER"/>
    <property type="match status" value="1"/>
</dbReference>
<evidence type="ECO:0000259" key="3">
    <source>
        <dbReference type="PROSITE" id="PS00497"/>
    </source>
</evidence>
<dbReference type="PANTHER" id="PTHR11474:SF125">
    <property type="entry name" value="N-ACETYL-6-HYDROXYTRYPTOPHAN OXIDASE IVOB-RELATED"/>
    <property type="match status" value="1"/>
</dbReference>
<evidence type="ECO:0000313" key="6">
    <source>
        <dbReference type="Proteomes" id="UP001390339"/>
    </source>
</evidence>
<sequence>MIYSRCKGGRRAPCAPTHKQVCSFRMDRACDPLTVYQPNAVPHPSQTWFFFCSPGPSFRFFQCFVRLQTRHTFCQAPSPGSLSARRAPIMRLIGIGAALHLAALAVTGVAAIDESWSAVNALSALQQQAMEGLKVSPPPSTKRGEANTCSLLTADRRQDWENMSKPQRKDYIRAVQCLHTLPSKSDPAWAPAAQTRYDDFVAVHMNMTMSVHGSGLFLTWHRYLVWAYEQALRNECSYKGYQPYWNYFSHADNIYESPVFDGSDTSMGGDGDFFEHDGALGGASMIKIPSGKGGGCMTTGPFANWTANMGPVRPGMQNMSSIPDFTVYNPRCLRRDLSSYVTNRWFTTANLLNVTIGPASATHYGYWREVQGRYPDQFLGLHTSGHYAMGADATDLYSSINDPAFWLHHTMFDRLYWIWQVLHPAEARKTAGTLTLSNNPPTRNATVDDLLQMGILAETRPLHEMFDTLGGKPLCYVYV</sequence>
<evidence type="ECO:0000259" key="4">
    <source>
        <dbReference type="PROSITE" id="PS00498"/>
    </source>
</evidence>
<dbReference type="InterPro" id="IPR002227">
    <property type="entry name" value="Tyrosinase_Cu-bd"/>
</dbReference>